<protein>
    <submittedName>
        <fullName evidence="2">Uncharacterized protein</fullName>
    </submittedName>
</protein>
<keyword evidence="3" id="KW-1185">Reference proteome</keyword>
<feature type="compositionally biased region" description="Polar residues" evidence="1">
    <location>
        <begin position="9"/>
        <end position="21"/>
    </location>
</feature>
<dbReference type="Proteomes" id="UP000225706">
    <property type="component" value="Unassembled WGS sequence"/>
</dbReference>
<accession>A0A2B4S5N0</accession>
<dbReference type="OrthoDB" id="10606157at2759"/>
<evidence type="ECO:0000256" key="1">
    <source>
        <dbReference type="SAM" id="MobiDB-lite"/>
    </source>
</evidence>
<proteinExistence type="predicted"/>
<dbReference type="EMBL" id="LSMT01000194">
    <property type="protein sequence ID" value="PFX23868.1"/>
    <property type="molecule type" value="Genomic_DNA"/>
</dbReference>
<gene>
    <name evidence="2" type="ORF">AWC38_SpisGene11593</name>
</gene>
<feature type="region of interest" description="Disordered" evidence="1">
    <location>
        <begin position="84"/>
        <end position="133"/>
    </location>
</feature>
<dbReference type="AlphaFoldDB" id="A0A2B4S5N0"/>
<sequence length="441" mass="48452">MVKLHGRSSDTYDSGIDSSNDGGPLLVNNREDYDVQLYYPMEHEMEEVQSLEHMLFGNYLTNSSSAVTPNFIPNGVAHSVVEKEEANSNAVPESRHSRVESEEANSNAEPESFHSRVESEEANSNAESENSAEHPGIVKVRVYSQSKTFLGEMDFHYIDLMNRVAFKAVQHGIEGVTKLYGLMGKHSIDWWKQSASVKQNSALSGQATDALNDGCEEKPSAEDPLFAYGYEDLMQFFDMMKCLSEESCSQHLANTEKWIQLSRVVCKIYGQLGHGQNLLHGHVALCGESEENYFADAENSSCEPSHFDIVSLSDSKDCGGSINGDGGTHGDELELYSDPRCNTSFVDSTPISHLDVTGQGSECKSLLLVEEVEKKEVGQDPRPTNISACEKVESWLQSVCSANGLPFLSPGGPESLDTVHNDTLTLLNSVESARAMIEGRE</sequence>
<name>A0A2B4S5N0_STYPI</name>
<comment type="caution">
    <text evidence="2">The sequence shown here is derived from an EMBL/GenBank/DDBJ whole genome shotgun (WGS) entry which is preliminary data.</text>
</comment>
<organism evidence="2 3">
    <name type="scientific">Stylophora pistillata</name>
    <name type="common">Smooth cauliflower coral</name>
    <dbReference type="NCBI Taxonomy" id="50429"/>
    <lineage>
        <taxon>Eukaryota</taxon>
        <taxon>Metazoa</taxon>
        <taxon>Cnidaria</taxon>
        <taxon>Anthozoa</taxon>
        <taxon>Hexacorallia</taxon>
        <taxon>Scleractinia</taxon>
        <taxon>Astrocoeniina</taxon>
        <taxon>Pocilloporidae</taxon>
        <taxon>Stylophora</taxon>
    </lineage>
</organism>
<feature type="region of interest" description="Disordered" evidence="1">
    <location>
        <begin position="1"/>
        <end position="28"/>
    </location>
</feature>
<evidence type="ECO:0000313" key="3">
    <source>
        <dbReference type="Proteomes" id="UP000225706"/>
    </source>
</evidence>
<reference evidence="3" key="1">
    <citation type="journal article" date="2017" name="bioRxiv">
        <title>Comparative analysis of the genomes of Stylophora pistillata and Acropora digitifera provides evidence for extensive differences between species of corals.</title>
        <authorList>
            <person name="Voolstra C.R."/>
            <person name="Li Y."/>
            <person name="Liew Y.J."/>
            <person name="Baumgarten S."/>
            <person name="Zoccola D."/>
            <person name="Flot J.-F."/>
            <person name="Tambutte S."/>
            <person name="Allemand D."/>
            <person name="Aranda M."/>
        </authorList>
    </citation>
    <scope>NUCLEOTIDE SEQUENCE [LARGE SCALE GENOMIC DNA]</scope>
</reference>
<evidence type="ECO:0000313" key="2">
    <source>
        <dbReference type="EMBL" id="PFX23868.1"/>
    </source>
</evidence>